<accession>A0ABQ1HDC3</accession>
<proteinExistence type="predicted"/>
<reference evidence="2" key="1">
    <citation type="journal article" date="2019" name="Int. J. Syst. Evol. Microbiol.">
        <title>The Global Catalogue of Microorganisms (GCM) 10K type strain sequencing project: providing services to taxonomists for standard genome sequencing and annotation.</title>
        <authorList>
            <consortium name="The Broad Institute Genomics Platform"/>
            <consortium name="The Broad Institute Genome Sequencing Center for Infectious Disease"/>
            <person name="Wu L."/>
            <person name="Ma J."/>
        </authorList>
    </citation>
    <scope>NUCLEOTIDE SEQUENCE [LARGE SCALE GENOMIC DNA]</scope>
    <source>
        <strain evidence="2">CGMCC 1.15905</strain>
    </source>
</reference>
<name>A0ABQ1HDC3_9GAMM</name>
<dbReference type="EMBL" id="BMKC01000001">
    <property type="protein sequence ID" value="GGA70675.1"/>
    <property type="molecule type" value="Genomic_DNA"/>
</dbReference>
<evidence type="ECO:0000313" key="2">
    <source>
        <dbReference type="Proteomes" id="UP000623419"/>
    </source>
</evidence>
<protein>
    <submittedName>
        <fullName evidence="1">Uncharacterized protein</fullName>
    </submittedName>
</protein>
<evidence type="ECO:0000313" key="1">
    <source>
        <dbReference type="EMBL" id="GGA70675.1"/>
    </source>
</evidence>
<dbReference type="Proteomes" id="UP000623419">
    <property type="component" value="Unassembled WGS sequence"/>
</dbReference>
<comment type="caution">
    <text evidence="1">The sequence shown here is derived from an EMBL/GenBank/DDBJ whole genome shotgun (WGS) entry which is preliminary data.</text>
</comment>
<organism evidence="1 2">
    <name type="scientific">Arenimonas soli</name>
    <dbReference type="NCBI Taxonomy" id="2269504"/>
    <lineage>
        <taxon>Bacteria</taxon>
        <taxon>Pseudomonadati</taxon>
        <taxon>Pseudomonadota</taxon>
        <taxon>Gammaproteobacteria</taxon>
        <taxon>Lysobacterales</taxon>
        <taxon>Lysobacteraceae</taxon>
        <taxon>Arenimonas</taxon>
    </lineage>
</organism>
<sequence>MRWLTLSEAFPALPGPEFFADEEKTILTADRRAFLSFDSESNTGIILFVETGQWLIRSPIAFVDFAVYAHDAGLLLAEGEESTRWARACASRPAAGVRH</sequence>
<gene>
    <name evidence="1" type="ORF">GCM10011521_05960</name>
</gene>
<keyword evidence="2" id="KW-1185">Reference proteome</keyword>